<feature type="region of interest" description="Disordered" evidence="1">
    <location>
        <begin position="17"/>
        <end position="71"/>
    </location>
</feature>
<feature type="compositionally biased region" description="Polar residues" evidence="1">
    <location>
        <begin position="24"/>
        <end position="44"/>
    </location>
</feature>
<evidence type="ECO:0000313" key="2">
    <source>
        <dbReference type="EMBL" id="ERZ96107.1"/>
    </source>
</evidence>
<dbReference type="HOGENOM" id="CLU_2741371_0_0_1"/>
<feature type="compositionally biased region" description="Basic and acidic residues" evidence="1">
    <location>
        <begin position="45"/>
        <end position="57"/>
    </location>
</feature>
<dbReference type="EMBL" id="KI300712">
    <property type="protein sequence ID" value="ERZ96107.1"/>
    <property type="molecule type" value="Genomic_DNA"/>
</dbReference>
<sequence length="71" mass="8021">MPYRCIIKPIASKSRERTFFSKEIAQNTGPRRSSRIPGTQQGQAKQDKGQPPKKDLKPTMVKINKLKAPLT</sequence>
<accession>U9SQ19</accession>
<evidence type="ECO:0000256" key="1">
    <source>
        <dbReference type="SAM" id="MobiDB-lite"/>
    </source>
</evidence>
<dbReference type="AlphaFoldDB" id="U9SQ19"/>
<organism evidence="2">
    <name type="scientific">Rhizophagus irregularis (strain DAOM 181602 / DAOM 197198 / MUCL 43194)</name>
    <name type="common">Arbuscular mycorrhizal fungus</name>
    <name type="synonym">Glomus intraradices</name>
    <dbReference type="NCBI Taxonomy" id="747089"/>
    <lineage>
        <taxon>Eukaryota</taxon>
        <taxon>Fungi</taxon>
        <taxon>Fungi incertae sedis</taxon>
        <taxon>Mucoromycota</taxon>
        <taxon>Glomeromycotina</taxon>
        <taxon>Glomeromycetes</taxon>
        <taxon>Glomerales</taxon>
        <taxon>Glomeraceae</taxon>
        <taxon>Rhizophagus</taxon>
    </lineage>
</organism>
<gene>
    <name evidence="2" type="ORF">GLOINDRAFT_12947</name>
</gene>
<proteinExistence type="predicted"/>
<protein>
    <submittedName>
        <fullName evidence="2">Uncharacterized protein</fullName>
    </submittedName>
</protein>
<reference evidence="2" key="1">
    <citation type="submission" date="2013-07" db="EMBL/GenBank/DDBJ databases">
        <title>The genome of an arbuscular mycorrhizal fungus provides insights into the evolution of the oldest plant symbiosis.</title>
        <authorList>
            <consortium name="DOE Joint Genome Institute"/>
            <person name="Tisserant E."/>
            <person name="Malbreil M."/>
            <person name="Kuo A."/>
            <person name="Kohler A."/>
            <person name="Symeonidi A."/>
            <person name="Balestrini R."/>
            <person name="Charron P."/>
            <person name="Duensing N."/>
            <person name="Frei-dit-Frey N."/>
            <person name="Gianinazzi-Pearson V."/>
            <person name="Gilbert B."/>
            <person name="Handa Y."/>
            <person name="Hijri M."/>
            <person name="Kaul R."/>
            <person name="Kawaguchi M."/>
            <person name="Krajinski F."/>
            <person name="Lammers P."/>
            <person name="Lapierre D."/>
            <person name="Masclaux F.G."/>
            <person name="Murat C."/>
            <person name="Morin E."/>
            <person name="Ndikumana S."/>
            <person name="Pagni M."/>
            <person name="Petitpierre D."/>
            <person name="Requena N."/>
            <person name="Rosikiewicz P."/>
            <person name="Riley R."/>
            <person name="Saito K."/>
            <person name="San Clemente H."/>
            <person name="Shapiro H."/>
            <person name="van Tuinen D."/>
            <person name="Becard G."/>
            <person name="Bonfante P."/>
            <person name="Paszkowski U."/>
            <person name="Shachar-Hill Y."/>
            <person name="Young J.P."/>
            <person name="Sanders I.R."/>
            <person name="Henrissat B."/>
            <person name="Rensing S.A."/>
            <person name="Grigoriev I.V."/>
            <person name="Corradi N."/>
            <person name="Roux C."/>
            <person name="Martin F."/>
        </authorList>
    </citation>
    <scope>NUCLEOTIDE SEQUENCE</scope>
    <source>
        <strain evidence="2">DAOM 197198</strain>
    </source>
</reference>
<name>U9SQ19_RHIID</name>